<keyword evidence="1" id="KW-0472">Membrane</keyword>
<keyword evidence="1" id="KW-0812">Transmembrane</keyword>
<dbReference type="AlphaFoldDB" id="G2QH23"/>
<dbReference type="KEGG" id="mtm:MYCTH_95222"/>
<accession>G2QH23</accession>
<dbReference type="HOGENOM" id="CLU_2122763_0_0_1"/>
<dbReference type="VEuPathDB" id="FungiDB:MYCTH_95222"/>
<sequence>MSPFKLRKVDLMDYYILNKGSYPILEIGVAYLGAPDRQTRTTDGFQHSFALMDWSDEMWFFFLLDIVAATFAPIVVAVQMVGLACCDREYSDALDILSRRSSPSDQTEVWFWRC</sequence>
<feature type="transmembrane region" description="Helical" evidence="1">
    <location>
        <begin position="58"/>
        <end position="78"/>
    </location>
</feature>
<protein>
    <submittedName>
        <fullName evidence="2">Uncharacterized protein</fullName>
    </submittedName>
</protein>
<evidence type="ECO:0000313" key="2">
    <source>
        <dbReference type="EMBL" id="AEO58683.1"/>
    </source>
</evidence>
<organism evidence="2 3">
    <name type="scientific">Thermothelomyces thermophilus (strain ATCC 42464 / BCRC 31852 / DSM 1799)</name>
    <name type="common">Sporotrichum thermophile</name>
    <dbReference type="NCBI Taxonomy" id="573729"/>
    <lineage>
        <taxon>Eukaryota</taxon>
        <taxon>Fungi</taxon>
        <taxon>Dikarya</taxon>
        <taxon>Ascomycota</taxon>
        <taxon>Pezizomycotina</taxon>
        <taxon>Sordariomycetes</taxon>
        <taxon>Sordariomycetidae</taxon>
        <taxon>Sordariales</taxon>
        <taxon>Chaetomiaceae</taxon>
        <taxon>Thermothelomyces</taxon>
    </lineage>
</organism>
<dbReference type="EMBL" id="CP003005">
    <property type="protein sequence ID" value="AEO58683.1"/>
    <property type="molecule type" value="Genomic_DNA"/>
</dbReference>
<keyword evidence="3" id="KW-1185">Reference proteome</keyword>
<gene>
    <name evidence="2" type="ORF">MYCTH_95222</name>
</gene>
<evidence type="ECO:0000313" key="3">
    <source>
        <dbReference type="Proteomes" id="UP000007322"/>
    </source>
</evidence>
<dbReference type="RefSeq" id="XP_003663928.1">
    <property type="nucleotide sequence ID" value="XM_003663880.1"/>
</dbReference>
<proteinExistence type="predicted"/>
<dbReference type="InParanoid" id="G2QH23"/>
<dbReference type="GeneID" id="11510278"/>
<keyword evidence="1" id="KW-1133">Transmembrane helix</keyword>
<dbReference type="Proteomes" id="UP000007322">
    <property type="component" value="Chromosome 4"/>
</dbReference>
<evidence type="ECO:0000256" key="1">
    <source>
        <dbReference type="SAM" id="Phobius"/>
    </source>
</evidence>
<reference evidence="2 3" key="1">
    <citation type="journal article" date="2011" name="Nat. Biotechnol.">
        <title>Comparative genomic analysis of the thermophilic biomass-degrading fungi Myceliophthora thermophila and Thielavia terrestris.</title>
        <authorList>
            <person name="Berka R.M."/>
            <person name="Grigoriev I.V."/>
            <person name="Otillar R."/>
            <person name="Salamov A."/>
            <person name="Grimwood J."/>
            <person name="Reid I."/>
            <person name="Ishmael N."/>
            <person name="John T."/>
            <person name="Darmond C."/>
            <person name="Moisan M.-C."/>
            <person name="Henrissat B."/>
            <person name="Coutinho P.M."/>
            <person name="Lombard V."/>
            <person name="Natvig D.O."/>
            <person name="Lindquist E."/>
            <person name="Schmutz J."/>
            <person name="Lucas S."/>
            <person name="Harris P."/>
            <person name="Powlowski J."/>
            <person name="Bellemare A."/>
            <person name="Taylor D."/>
            <person name="Butler G."/>
            <person name="de Vries R.P."/>
            <person name="Allijn I.E."/>
            <person name="van den Brink J."/>
            <person name="Ushinsky S."/>
            <person name="Storms R."/>
            <person name="Powell A.J."/>
            <person name="Paulsen I.T."/>
            <person name="Elbourne L.D.H."/>
            <person name="Baker S.E."/>
            <person name="Magnuson J."/>
            <person name="LaBoissiere S."/>
            <person name="Clutterbuck A.J."/>
            <person name="Martinez D."/>
            <person name="Wogulis M."/>
            <person name="de Leon A.L."/>
            <person name="Rey M.W."/>
            <person name="Tsang A."/>
        </authorList>
    </citation>
    <scope>NUCLEOTIDE SEQUENCE [LARGE SCALE GENOMIC DNA]</scope>
    <source>
        <strain evidence="3">ATCC 42464 / BCRC 31852 / DSM 1799</strain>
    </source>
</reference>
<name>G2QH23_THET4</name>